<sequence>MIVGPYINGACVLIGGIGGALLSSKMPERIRTTMPVIFGGVSMCMGIMLVIKGANMPVMVLSIVLGTLFGELVYLEKGIAKLGSKAKGLVELVTRSEPGTNESQADFLNAYVAIIVLFCASGTGIFGAMHEGMTGDASVLIAKSFLDFFTASIFATTLGYSVAVIAIPQAMIQLGLAYGATVIMPLTTPMMQADFTAAGGVLMFATGFRICGIKSFPVANMLPALVIVMPISSLWTSVFG</sequence>
<evidence type="ECO:0000313" key="3">
    <source>
        <dbReference type="Proteomes" id="UP000462621"/>
    </source>
</evidence>
<feature type="transmembrane region" description="Helical" evidence="1">
    <location>
        <begin position="148"/>
        <end position="167"/>
    </location>
</feature>
<dbReference type="RefSeq" id="WP_161156538.1">
    <property type="nucleotide sequence ID" value="NZ_WEKT01000026.1"/>
</dbReference>
<dbReference type="PANTHER" id="PTHR36111:SF2">
    <property type="entry name" value="INNER MEMBRANE PROTEIN"/>
    <property type="match status" value="1"/>
</dbReference>
<name>A0A7X4LLP6_9VIBR</name>
<organism evidence="2 3">
    <name type="scientific">Vibrio eleionomae</name>
    <dbReference type="NCBI Taxonomy" id="2653505"/>
    <lineage>
        <taxon>Bacteria</taxon>
        <taxon>Pseudomonadati</taxon>
        <taxon>Pseudomonadota</taxon>
        <taxon>Gammaproteobacteria</taxon>
        <taxon>Vibrionales</taxon>
        <taxon>Vibrionaceae</taxon>
        <taxon>Vibrio</taxon>
    </lineage>
</organism>
<feature type="transmembrane region" description="Helical" evidence="1">
    <location>
        <begin position="57"/>
        <end position="75"/>
    </location>
</feature>
<keyword evidence="1" id="KW-0812">Transmembrane</keyword>
<dbReference type="Pfam" id="PF04474">
    <property type="entry name" value="DUF554"/>
    <property type="match status" value="1"/>
</dbReference>
<feature type="transmembrane region" description="Helical" evidence="1">
    <location>
        <begin position="218"/>
        <end position="238"/>
    </location>
</feature>
<evidence type="ECO:0000313" key="2">
    <source>
        <dbReference type="EMBL" id="MZI94278.1"/>
    </source>
</evidence>
<dbReference type="EMBL" id="WEKT01000026">
    <property type="protein sequence ID" value="MZI94278.1"/>
    <property type="molecule type" value="Genomic_DNA"/>
</dbReference>
<accession>A0A7X4LLP6</accession>
<dbReference type="PANTHER" id="PTHR36111">
    <property type="entry name" value="INNER MEMBRANE PROTEIN-RELATED"/>
    <property type="match status" value="1"/>
</dbReference>
<dbReference type="AlphaFoldDB" id="A0A7X4LLP6"/>
<feature type="transmembrane region" description="Helical" evidence="1">
    <location>
        <begin position="34"/>
        <end position="51"/>
    </location>
</feature>
<reference evidence="2 3" key="1">
    <citation type="submission" date="2019-10" db="EMBL/GenBank/DDBJ databases">
        <title>Vibrio sp. nov. isolated from a shrimp pond.</title>
        <authorList>
            <person name="Gomez-Gil B."/>
            <person name="Enciso-Ibarra J."/>
            <person name="Enciso-Ibarra K."/>
            <person name="Bolan-Mejia C."/>
        </authorList>
    </citation>
    <scope>NUCLEOTIDE SEQUENCE [LARGE SCALE GENOMIC DNA]</scope>
    <source>
        <strain evidence="2 3">CAIM 722</strain>
    </source>
</reference>
<keyword evidence="3" id="KW-1185">Reference proteome</keyword>
<proteinExistence type="predicted"/>
<dbReference type="Proteomes" id="UP000462621">
    <property type="component" value="Unassembled WGS sequence"/>
</dbReference>
<comment type="caution">
    <text evidence="2">The sequence shown here is derived from an EMBL/GenBank/DDBJ whole genome shotgun (WGS) entry which is preliminary data.</text>
</comment>
<keyword evidence="1" id="KW-1133">Transmembrane helix</keyword>
<feature type="transmembrane region" description="Helical" evidence="1">
    <location>
        <begin position="6"/>
        <end position="22"/>
    </location>
</feature>
<feature type="transmembrane region" description="Helical" evidence="1">
    <location>
        <begin position="108"/>
        <end position="128"/>
    </location>
</feature>
<gene>
    <name evidence="2" type="ORF">F9817_13855</name>
</gene>
<keyword evidence="1" id="KW-0472">Membrane</keyword>
<protein>
    <submittedName>
        <fullName evidence="2">DUF554 family protein</fullName>
    </submittedName>
</protein>
<evidence type="ECO:0000256" key="1">
    <source>
        <dbReference type="SAM" id="Phobius"/>
    </source>
</evidence>
<dbReference type="InterPro" id="IPR007563">
    <property type="entry name" value="DUF554"/>
</dbReference>